<dbReference type="Proteomes" id="UP000800092">
    <property type="component" value="Unassembled WGS sequence"/>
</dbReference>
<evidence type="ECO:0000259" key="7">
    <source>
        <dbReference type="Pfam" id="PF20684"/>
    </source>
</evidence>
<evidence type="ECO:0000256" key="5">
    <source>
        <dbReference type="ARBA" id="ARBA00038359"/>
    </source>
</evidence>
<dbReference type="EMBL" id="ML991812">
    <property type="protein sequence ID" value="KAF2232749.1"/>
    <property type="molecule type" value="Genomic_DNA"/>
</dbReference>
<sequence length="363" mass="40353">MLTRSSIAIVVTNIVLDLIDIAAVSLRILAHRSRKQSLSIDDYFIIISLFVVLCGSGGYIAAAISGGVGHHMRDISAEETHVFFKFIFALQFVYITSVTLIKLSILLFYRRIFPTPRFKVTVSIVCGFVLAWFVTFSFATLFQTIPISNNWASHGSSNAHGRTIRLDDMYTANSALEITLDIVTLCLPLFVVWRLQMCPSQKLVVSGIFLLGAFVCVASIVRLYYLAIHLNPSQEEQEDLTYNLGDIILWSSVEPCVGVICACLPTLRPVINRQSLYSTIASIRGLLSLRSGSSDQTDSFLSAQNRFQHTKVQKLRPFYPMDEEHSLVRQVYGRAATNGGGESLPMQTIELERSLGADVGDRL</sequence>
<evidence type="ECO:0000313" key="8">
    <source>
        <dbReference type="EMBL" id="KAF2232749.1"/>
    </source>
</evidence>
<evidence type="ECO:0000256" key="3">
    <source>
        <dbReference type="ARBA" id="ARBA00022989"/>
    </source>
</evidence>
<dbReference type="InterPro" id="IPR049326">
    <property type="entry name" value="Rhodopsin_dom_fungi"/>
</dbReference>
<feature type="transmembrane region" description="Helical" evidence="6">
    <location>
        <begin position="120"/>
        <end position="142"/>
    </location>
</feature>
<keyword evidence="4 6" id="KW-0472">Membrane</keyword>
<evidence type="ECO:0000256" key="4">
    <source>
        <dbReference type="ARBA" id="ARBA00023136"/>
    </source>
</evidence>
<dbReference type="InterPro" id="IPR052337">
    <property type="entry name" value="SAT4-like"/>
</dbReference>
<feature type="transmembrane region" description="Helical" evidence="6">
    <location>
        <begin position="175"/>
        <end position="195"/>
    </location>
</feature>
<proteinExistence type="inferred from homology"/>
<dbReference type="PANTHER" id="PTHR33048:SF47">
    <property type="entry name" value="INTEGRAL MEMBRANE PROTEIN-RELATED"/>
    <property type="match status" value="1"/>
</dbReference>
<feature type="transmembrane region" description="Helical" evidence="6">
    <location>
        <begin position="82"/>
        <end position="108"/>
    </location>
</feature>
<evidence type="ECO:0000313" key="9">
    <source>
        <dbReference type="Proteomes" id="UP000800092"/>
    </source>
</evidence>
<evidence type="ECO:0000256" key="6">
    <source>
        <dbReference type="SAM" id="Phobius"/>
    </source>
</evidence>
<feature type="transmembrane region" description="Helical" evidence="6">
    <location>
        <begin position="42"/>
        <end position="62"/>
    </location>
</feature>
<dbReference type="AlphaFoldDB" id="A0A6A6H4E4"/>
<comment type="similarity">
    <text evidence="5">Belongs to the SAT4 family.</text>
</comment>
<evidence type="ECO:0000256" key="1">
    <source>
        <dbReference type="ARBA" id="ARBA00004141"/>
    </source>
</evidence>
<dbReference type="GO" id="GO:0016020">
    <property type="term" value="C:membrane"/>
    <property type="evidence" value="ECO:0007669"/>
    <property type="project" value="UniProtKB-SubCell"/>
</dbReference>
<dbReference type="PANTHER" id="PTHR33048">
    <property type="entry name" value="PTH11-LIKE INTEGRAL MEMBRANE PROTEIN (AFU_ORTHOLOGUE AFUA_5G11245)"/>
    <property type="match status" value="1"/>
</dbReference>
<evidence type="ECO:0000256" key="2">
    <source>
        <dbReference type="ARBA" id="ARBA00022692"/>
    </source>
</evidence>
<protein>
    <recommendedName>
        <fullName evidence="7">Rhodopsin domain-containing protein</fullName>
    </recommendedName>
</protein>
<gene>
    <name evidence="8" type="ORF">EV356DRAFT_568444</name>
</gene>
<organism evidence="8 9">
    <name type="scientific">Viridothelium virens</name>
    <name type="common">Speckled blister lichen</name>
    <name type="synonym">Trypethelium virens</name>
    <dbReference type="NCBI Taxonomy" id="1048519"/>
    <lineage>
        <taxon>Eukaryota</taxon>
        <taxon>Fungi</taxon>
        <taxon>Dikarya</taxon>
        <taxon>Ascomycota</taxon>
        <taxon>Pezizomycotina</taxon>
        <taxon>Dothideomycetes</taxon>
        <taxon>Dothideomycetes incertae sedis</taxon>
        <taxon>Trypetheliales</taxon>
        <taxon>Trypetheliaceae</taxon>
        <taxon>Viridothelium</taxon>
    </lineage>
</organism>
<keyword evidence="2 6" id="KW-0812">Transmembrane</keyword>
<dbReference type="OrthoDB" id="5429740at2759"/>
<comment type="subcellular location">
    <subcellularLocation>
        <location evidence="1">Membrane</location>
        <topology evidence="1">Multi-pass membrane protein</topology>
    </subcellularLocation>
</comment>
<keyword evidence="9" id="KW-1185">Reference proteome</keyword>
<name>A0A6A6H4E4_VIRVR</name>
<feature type="domain" description="Rhodopsin" evidence="7">
    <location>
        <begin position="26"/>
        <end position="273"/>
    </location>
</feature>
<accession>A0A6A6H4E4</accession>
<reference evidence="8" key="1">
    <citation type="journal article" date="2020" name="Stud. Mycol.">
        <title>101 Dothideomycetes genomes: a test case for predicting lifestyles and emergence of pathogens.</title>
        <authorList>
            <person name="Haridas S."/>
            <person name="Albert R."/>
            <person name="Binder M."/>
            <person name="Bloem J."/>
            <person name="Labutti K."/>
            <person name="Salamov A."/>
            <person name="Andreopoulos B."/>
            <person name="Baker S."/>
            <person name="Barry K."/>
            <person name="Bills G."/>
            <person name="Bluhm B."/>
            <person name="Cannon C."/>
            <person name="Castanera R."/>
            <person name="Culley D."/>
            <person name="Daum C."/>
            <person name="Ezra D."/>
            <person name="Gonzalez J."/>
            <person name="Henrissat B."/>
            <person name="Kuo A."/>
            <person name="Liang C."/>
            <person name="Lipzen A."/>
            <person name="Lutzoni F."/>
            <person name="Magnuson J."/>
            <person name="Mondo S."/>
            <person name="Nolan M."/>
            <person name="Ohm R."/>
            <person name="Pangilinan J."/>
            <person name="Park H.-J."/>
            <person name="Ramirez L."/>
            <person name="Alfaro M."/>
            <person name="Sun H."/>
            <person name="Tritt A."/>
            <person name="Yoshinaga Y."/>
            <person name="Zwiers L.-H."/>
            <person name="Turgeon B."/>
            <person name="Goodwin S."/>
            <person name="Spatafora J."/>
            <person name="Crous P."/>
            <person name="Grigoriev I."/>
        </authorList>
    </citation>
    <scope>NUCLEOTIDE SEQUENCE</scope>
    <source>
        <strain evidence="8">Tuck. ex Michener</strain>
    </source>
</reference>
<dbReference type="Pfam" id="PF20684">
    <property type="entry name" value="Fung_rhodopsin"/>
    <property type="match status" value="1"/>
</dbReference>
<keyword evidence="3 6" id="KW-1133">Transmembrane helix</keyword>
<feature type="transmembrane region" description="Helical" evidence="6">
    <location>
        <begin position="207"/>
        <end position="227"/>
    </location>
</feature>